<accession>A0A8T1UUM5</accession>
<gene>
    <name evidence="1" type="ORF">JG687_00002713</name>
</gene>
<comment type="caution">
    <text evidence="1">The sequence shown here is derived from an EMBL/GenBank/DDBJ whole genome shotgun (WGS) entry which is preliminary data.</text>
</comment>
<dbReference type="EMBL" id="JAENGZ010000077">
    <property type="protein sequence ID" value="KAG6970296.1"/>
    <property type="molecule type" value="Genomic_DNA"/>
</dbReference>
<dbReference type="Proteomes" id="UP000688947">
    <property type="component" value="Unassembled WGS sequence"/>
</dbReference>
<evidence type="ECO:0000313" key="2">
    <source>
        <dbReference type="Proteomes" id="UP000688947"/>
    </source>
</evidence>
<organism evidence="1 2">
    <name type="scientific">Phytophthora cactorum</name>
    <dbReference type="NCBI Taxonomy" id="29920"/>
    <lineage>
        <taxon>Eukaryota</taxon>
        <taxon>Sar</taxon>
        <taxon>Stramenopiles</taxon>
        <taxon>Oomycota</taxon>
        <taxon>Peronosporomycetes</taxon>
        <taxon>Peronosporales</taxon>
        <taxon>Peronosporaceae</taxon>
        <taxon>Phytophthora</taxon>
    </lineage>
</organism>
<reference evidence="1" key="1">
    <citation type="submission" date="2021-01" db="EMBL/GenBank/DDBJ databases">
        <title>Phytophthora aleatoria, a newly-described species from Pinus radiata is distinct from Phytophthora cactorum isolates based on comparative genomics.</title>
        <authorList>
            <person name="Mcdougal R."/>
            <person name="Panda P."/>
            <person name="Williams N."/>
            <person name="Studholme D.J."/>
        </authorList>
    </citation>
    <scope>NUCLEOTIDE SEQUENCE</scope>
    <source>
        <strain evidence="1">NZFS 3830</strain>
    </source>
</reference>
<dbReference type="AlphaFoldDB" id="A0A8T1UUM5"/>
<proteinExistence type="predicted"/>
<name>A0A8T1UUM5_9STRA</name>
<protein>
    <submittedName>
        <fullName evidence="1">Uncharacterized protein</fullName>
    </submittedName>
</protein>
<evidence type="ECO:0000313" key="1">
    <source>
        <dbReference type="EMBL" id="KAG6970296.1"/>
    </source>
</evidence>
<sequence length="99" mass="10598">MSFAGFKRLSSLVRHGLALDPLQSARRALGEPPVSPAGMLQTSVSAIPGCIGAIEGWLCPIRVARSKNVVVLQLLFLAIVNATVSIYKRVQIIDADSLR</sequence>